<accession>A0A0E1X2N4</accession>
<dbReference type="HOGENOM" id="CLU_3096378_0_0_5"/>
<gene>
    <name evidence="1" type="ORF">BALG_00510</name>
</gene>
<evidence type="ECO:0000313" key="1">
    <source>
        <dbReference type="EMBL" id="EEZ30391.1"/>
    </source>
</evidence>
<dbReference type="Proteomes" id="UP000004659">
    <property type="component" value="Unassembled WGS sequence"/>
</dbReference>
<proteinExistence type="predicted"/>
<name>A0A0E1X2N4_9HYPH</name>
<organism evidence="1">
    <name type="scientific">Brucella pinnipedialis M292/94/1</name>
    <dbReference type="NCBI Taxonomy" id="520462"/>
    <lineage>
        <taxon>Bacteria</taxon>
        <taxon>Pseudomonadati</taxon>
        <taxon>Pseudomonadota</taxon>
        <taxon>Alphaproteobacteria</taxon>
        <taxon>Hyphomicrobiales</taxon>
        <taxon>Brucellaceae</taxon>
        <taxon>Brucella/Ochrobactrum group</taxon>
        <taxon>Brucella</taxon>
    </lineage>
</organism>
<dbReference type="EMBL" id="EQ999546">
    <property type="protein sequence ID" value="EEZ30391.1"/>
    <property type="molecule type" value="Genomic_DNA"/>
</dbReference>
<reference evidence="1" key="1">
    <citation type="submission" date="2009-01" db="EMBL/GenBank/DDBJ databases">
        <title>The Genome Sequence of Brucella pinnipedialis M292/94/1.</title>
        <authorList>
            <consortium name="The Broad Institute Genome Sequencing Platform"/>
            <person name="Ward D."/>
            <person name="Young S.K."/>
            <person name="Kodira C.D."/>
            <person name="Zeng Q."/>
            <person name="Koehrsen M."/>
            <person name="Alvarado L."/>
            <person name="Berlin A."/>
            <person name="Borenstein D."/>
            <person name="Chen Z."/>
            <person name="Engels R."/>
            <person name="Freedman E."/>
            <person name="Gellesch M."/>
            <person name="Goldberg J."/>
            <person name="Griggs A."/>
            <person name="Gujja S."/>
            <person name="Heiman D."/>
            <person name="Hepburn T."/>
            <person name="Howarth C."/>
            <person name="Jen D."/>
            <person name="Larson L."/>
            <person name="Lewis B."/>
            <person name="Mehta T."/>
            <person name="Park D."/>
            <person name="Pearson M."/>
            <person name="Roberts A."/>
            <person name="Saif S."/>
            <person name="Shea T."/>
            <person name="Shenoy N."/>
            <person name="Sisk P."/>
            <person name="Stolte C."/>
            <person name="Sykes S."/>
            <person name="Walk T."/>
            <person name="White J."/>
            <person name="Yandava C."/>
            <person name="Whatmore A.M."/>
            <person name="Perrett L.L."/>
            <person name="O'Callaghan D."/>
            <person name="Nusbaum C."/>
            <person name="Galagan J."/>
            <person name="Birren B."/>
        </authorList>
    </citation>
    <scope>NUCLEOTIDE SEQUENCE [LARGE SCALE GENOMIC DNA]</scope>
    <source>
        <strain evidence="1">M292/94/1</strain>
    </source>
</reference>
<sequence length="51" mass="5674">MHFGPSWAIENRYIRNGPAVMKPAGVPAVGGEIRLGRNVQDGAEFWIQKDH</sequence>
<dbReference type="AlphaFoldDB" id="A0A0E1X2N4"/>
<protein>
    <submittedName>
        <fullName evidence="1">Uncharacterized protein</fullName>
    </submittedName>
</protein>